<dbReference type="SUPFAM" id="SSF55961">
    <property type="entry name" value="Bet v1-like"/>
    <property type="match status" value="1"/>
</dbReference>
<evidence type="ECO:0000259" key="1">
    <source>
        <dbReference type="Pfam" id="PF03364"/>
    </source>
</evidence>
<dbReference type="Pfam" id="PF03364">
    <property type="entry name" value="Polyketide_cyc"/>
    <property type="match status" value="1"/>
</dbReference>
<dbReference type="Proteomes" id="UP000694864">
    <property type="component" value="Chromosome 8"/>
</dbReference>
<proteinExistence type="predicted"/>
<evidence type="ECO:0000313" key="3">
    <source>
        <dbReference type="RefSeq" id="XP_010422680.1"/>
    </source>
</evidence>
<dbReference type="InterPro" id="IPR023393">
    <property type="entry name" value="START-like_dom_sf"/>
</dbReference>
<name>A0ABM0T8Z1_CAMSA</name>
<gene>
    <name evidence="3" type="primary">LOC104707921</name>
</gene>
<sequence>MWKTKKHVSSPPFILFTFSSAGKNLNHTENARKTTKKKKKKKKKMSATAVFSLTNSRAVFNGFDNRTFLCRNAVAAKPSSRCFPSPMKPSSLASRFSPLILTNKSFKTSVFKRFDTLMEWQECKVKKKVEVPVSVAYGLYSERESIPRWMTFISSVKILKDKPDLSRWTLKYKAFGQDLEYAWLAKNLQPLPNQKIHWISLEGLPNKGTVRFFPLGPSSCDVELTFAYEVPLLLIPFAAALQPLMQGLINNSLEQFAEIAKSTKTT</sequence>
<feature type="domain" description="Coenzyme Q-binding protein COQ10 START" evidence="1">
    <location>
        <begin position="129"/>
        <end position="256"/>
    </location>
</feature>
<dbReference type="PANTHER" id="PTHR33824">
    <property type="entry name" value="POLYKETIDE CYCLASE/DEHYDRASE AND LIPID TRANSPORT SUPERFAMILY PROTEIN"/>
    <property type="match status" value="1"/>
</dbReference>
<dbReference type="CDD" id="cd07817">
    <property type="entry name" value="SRPBCC_8"/>
    <property type="match status" value="1"/>
</dbReference>
<reference evidence="2" key="1">
    <citation type="journal article" date="2014" name="Nat. Commun.">
        <title>The emerging biofuel crop Camelina sativa retains a highly undifferentiated hexaploid genome structure.</title>
        <authorList>
            <person name="Kagale S."/>
            <person name="Koh C."/>
            <person name="Nixon J."/>
            <person name="Bollina V."/>
            <person name="Clarke W.E."/>
            <person name="Tuteja R."/>
            <person name="Spillane C."/>
            <person name="Robinson S.J."/>
            <person name="Links M.G."/>
            <person name="Clarke C."/>
            <person name="Higgins E.E."/>
            <person name="Huebert T."/>
            <person name="Sharpe A.G."/>
            <person name="Parkin I.A."/>
        </authorList>
    </citation>
    <scope>NUCLEOTIDE SEQUENCE [LARGE SCALE GENOMIC DNA]</scope>
    <source>
        <strain evidence="2">cv. DH55</strain>
    </source>
</reference>
<dbReference type="PANTHER" id="PTHR33824:SF5">
    <property type="entry name" value="POLYKETIDE CYCLASE _ DEHYDRASE AND LIPID TRANSPORT PROTEIN"/>
    <property type="match status" value="1"/>
</dbReference>
<dbReference type="Gene3D" id="3.30.530.20">
    <property type="match status" value="1"/>
</dbReference>
<dbReference type="InterPro" id="IPR005031">
    <property type="entry name" value="COQ10_START"/>
</dbReference>
<organism evidence="2 3">
    <name type="scientific">Camelina sativa</name>
    <name type="common">False flax</name>
    <name type="synonym">Myagrum sativum</name>
    <dbReference type="NCBI Taxonomy" id="90675"/>
    <lineage>
        <taxon>Eukaryota</taxon>
        <taxon>Viridiplantae</taxon>
        <taxon>Streptophyta</taxon>
        <taxon>Embryophyta</taxon>
        <taxon>Tracheophyta</taxon>
        <taxon>Spermatophyta</taxon>
        <taxon>Magnoliopsida</taxon>
        <taxon>eudicotyledons</taxon>
        <taxon>Gunneridae</taxon>
        <taxon>Pentapetalae</taxon>
        <taxon>rosids</taxon>
        <taxon>malvids</taxon>
        <taxon>Brassicales</taxon>
        <taxon>Brassicaceae</taxon>
        <taxon>Camelineae</taxon>
        <taxon>Camelina</taxon>
    </lineage>
</organism>
<protein>
    <submittedName>
        <fullName evidence="3">Uncharacterized protein LOC104707921</fullName>
    </submittedName>
</protein>
<dbReference type="RefSeq" id="XP_010422680.1">
    <property type="nucleotide sequence ID" value="XM_010424378.2"/>
</dbReference>
<dbReference type="InterPro" id="IPR047137">
    <property type="entry name" value="ORF3"/>
</dbReference>
<evidence type="ECO:0000313" key="2">
    <source>
        <dbReference type="Proteomes" id="UP000694864"/>
    </source>
</evidence>
<dbReference type="GeneID" id="104707921"/>
<reference evidence="3" key="2">
    <citation type="submission" date="2025-08" db="UniProtKB">
        <authorList>
            <consortium name="RefSeq"/>
        </authorList>
    </citation>
    <scope>IDENTIFICATION</scope>
    <source>
        <tissue evidence="3">Leaf</tissue>
    </source>
</reference>
<keyword evidence="2" id="KW-1185">Reference proteome</keyword>
<accession>A0ABM0T8Z1</accession>